<dbReference type="Proteomes" id="UP000799772">
    <property type="component" value="Unassembled WGS sequence"/>
</dbReference>
<proteinExistence type="predicted"/>
<keyword evidence="3" id="KW-1185">Reference proteome</keyword>
<protein>
    <submittedName>
        <fullName evidence="2">Uncharacterized protein</fullName>
    </submittedName>
</protein>
<reference evidence="2" key="1">
    <citation type="journal article" date="2020" name="Stud. Mycol.">
        <title>101 Dothideomycetes genomes: a test case for predicting lifestyles and emergence of pathogens.</title>
        <authorList>
            <person name="Haridas S."/>
            <person name="Albert R."/>
            <person name="Binder M."/>
            <person name="Bloem J."/>
            <person name="Labutti K."/>
            <person name="Salamov A."/>
            <person name="Andreopoulos B."/>
            <person name="Baker S."/>
            <person name="Barry K."/>
            <person name="Bills G."/>
            <person name="Bluhm B."/>
            <person name="Cannon C."/>
            <person name="Castanera R."/>
            <person name="Culley D."/>
            <person name="Daum C."/>
            <person name="Ezra D."/>
            <person name="Gonzalez J."/>
            <person name="Henrissat B."/>
            <person name="Kuo A."/>
            <person name="Liang C."/>
            <person name="Lipzen A."/>
            <person name="Lutzoni F."/>
            <person name="Magnuson J."/>
            <person name="Mondo S."/>
            <person name="Nolan M."/>
            <person name="Ohm R."/>
            <person name="Pangilinan J."/>
            <person name="Park H.-J."/>
            <person name="Ramirez L."/>
            <person name="Alfaro M."/>
            <person name="Sun H."/>
            <person name="Tritt A."/>
            <person name="Yoshinaga Y."/>
            <person name="Zwiers L.-H."/>
            <person name="Turgeon B."/>
            <person name="Goodwin S."/>
            <person name="Spatafora J."/>
            <person name="Crous P."/>
            <person name="Grigoriev I."/>
        </authorList>
    </citation>
    <scope>NUCLEOTIDE SEQUENCE</scope>
    <source>
        <strain evidence="2">CBS 133067</strain>
    </source>
</reference>
<comment type="caution">
    <text evidence="2">The sequence shown here is derived from an EMBL/GenBank/DDBJ whole genome shotgun (WGS) entry which is preliminary data.</text>
</comment>
<dbReference type="AlphaFoldDB" id="A0A9P4I958"/>
<evidence type="ECO:0000256" key="1">
    <source>
        <dbReference type="SAM" id="MobiDB-lite"/>
    </source>
</evidence>
<accession>A0A9P4I958</accession>
<organism evidence="2 3">
    <name type="scientific">Rhizodiscina lignyota</name>
    <dbReference type="NCBI Taxonomy" id="1504668"/>
    <lineage>
        <taxon>Eukaryota</taxon>
        <taxon>Fungi</taxon>
        <taxon>Dikarya</taxon>
        <taxon>Ascomycota</taxon>
        <taxon>Pezizomycotina</taxon>
        <taxon>Dothideomycetes</taxon>
        <taxon>Pleosporomycetidae</taxon>
        <taxon>Aulographales</taxon>
        <taxon>Rhizodiscinaceae</taxon>
        <taxon>Rhizodiscina</taxon>
    </lineage>
</organism>
<evidence type="ECO:0000313" key="2">
    <source>
        <dbReference type="EMBL" id="KAF2096299.1"/>
    </source>
</evidence>
<feature type="compositionally biased region" description="Low complexity" evidence="1">
    <location>
        <begin position="260"/>
        <end position="308"/>
    </location>
</feature>
<evidence type="ECO:0000313" key="3">
    <source>
        <dbReference type="Proteomes" id="UP000799772"/>
    </source>
</evidence>
<sequence>MDAYKIIDLTNFGSPSESEDSAGPGPEPITTNVSEGIDLATSELSPERQRAIFPAHLNEHEHHGAGLKPEHAYRTNFQDAALDHQYRVDRNNKLNEQKTEAWESICNAVEQYTNLADNELDEDPKTNIWKGVQTAVEQYTNIKHEEVYAGIEDVIDHAILKTLDETRAYDKKEMKKFISETVRSVATEIQAKVDSNAATICSDIERNAKTNVENTARDRGVVKQFIQNTVQYVARNAVNDAISSIGSNFAVAVSSSRASRAQSQAQAAHPQTGHPQIAHPQAAHHQTGYPQAAHGQTAHGQATHGQAAYPQAGQVQEAHAQAFRPQTAHLQAIHPQTSHAQVGQAHTTQAQAGQAQVAHAHAHDQTHPQNTYYHTVHGPVDHPTGTGAPGRLADTLAPFQRRAKSQQIDGDEDVEMGEDQMDVDNKYAGGGRVESGAPPAAGASDHILTFGSRPNKDVNEALWNSYPGNMTDFSEGCKGCRSKREGLENTDILVECGGSCGFIWHQSCVCPPIKESETEISESGRMKHGWQNWWCERYECNASSKTISSDSEHTSPPESRPVLLRNRWLRDDARPFSTYRMDNAGCSSR</sequence>
<feature type="region of interest" description="Disordered" evidence="1">
    <location>
        <begin position="260"/>
        <end position="366"/>
    </location>
</feature>
<feature type="region of interest" description="Disordered" evidence="1">
    <location>
        <begin position="8"/>
        <end position="33"/>
    </location>
</feature>
<name>A0A9P4I958_9PEZI</name>
<gene>
    <name evidence="2" type="ORF">NA57DRAFT_59355</name>
</gene>
<dbReference type="EMBL" id="ML978130">
    <property type="protein sequence ID" value="KAF2096299.1"/>
    <property type="molecule type" value="Genomic_DNA"/>
</dbReference>
<feature type="compositionally biased region" description="Low complexity" evidence="1">
    <location>
        <begin position="339"/>
        <end position="359"/>
    </location>
</feature>